<name>B4HC52_DROPE</name>
<feature type="region of interest" description="Disordered" evidence="1">
    <location>
        <begin position="21"/>
        <end position="40"/>
    </location>
</feature>
<organism evidence="3">
    <name type="scientific">Drosophila persimilis</name>
    <name type="common">Fruit fly</name>
    <dbReference type="NCBI Taxonomy" id="7234"/>
    <lineage>
        <taxon>Eukaryota</taxon>
        <taxon>Metazoa</taxon>
        <taxon>Ecdysozoa</taxon>
        <taxon>Arthropoda</taxon>
        <taxon>Hexapoda</taxon>
        <taxon>Insecta</taxon>
        <taxon>Pterygota</taxon>
        <taxon>Neoptera</taxon>
        <taxon>Endopterygota</taxon>
        <taxon>Diptera</taxon>
        <taxon>Brachycera</taxon>
        <taxon>Muscomorpha</taxon>
        <taxon>Ephydroidea</taxon>
        <taxon>Drosophilidae</taxon>
        <taxon>Drosophila</taxon>
        <taxon>Sophophora</taxon>
    </lineage>
</organism>
<evidence type="ECO:0000313" key="3">
    <source>
        <dbReference type="Proteomes" id="UP000008744"/>
    </source>
</evidence>
<dbReference type="Proteomes" id="UP000008744">
    <property type="component" value="Unassembled WGS sequence"/>
</dbReference>
<evidence type="ECO:0000256" key="1">
    <source>
        <dbReference type="SAM" id="MobiDB-lite"/>
    </source>
</evidence>
<keyword evidence="3" id="KW-1185">Reference proteome</keyword>
<accession>B4HC52</accession>
<feature type="compositionally biased region" description="Basic and acidic residues" evidence="1">
    <location>
        <begin position="21"/>
        <end position="33"/>
    </location>
</feature>
<dbReference type="EMBL" id="CH479278">
    <property type="protein sequence ID" value="EDW40101.1"/>
    <property type="molecule type" value="Genomic_DNA"/>
</dbReference>
<dbReference type="HOGENOM" id="CLU_1940298_0_0_1"/>
<proteinExistence type="predicted"/>
<sequence length="130" mass="13642">MAGQGPLPLPAPALAAVVAAENRRGGQTKERRAARTTGRVTVARHTDTDADTTCTRFDTCCNGSQTHLLAEGRWWADLGPGTGHGPREVTNHGGSTKCRKCRPIVGWGMGVDEGVGVGVGMGHDSSWHLT</sequence>
<reference evidence="2 3" key="1">
    <citation type="journal article" date="2007" name="Nature">
        <title>Evolution of genes and genomes on the Drosophila phylogeny.</title>
        <authorList>
            <consortium name="Drosophila 12 Genomes Consortium"/>
            <person name="Clark A.G."/>
            <person name="Eisen M.B."/>
            <person name="Smith D.R."/>
            <person name="Bergman C.M."/>
            <person name="Oliver B."/>
            <person name="Markow T.A."/>
            <person name="Kaufman T.C."/>
            <person name="Kellis M."/>
            <person name="Gelbart W."/>
            <person name="Iyer V.N."/>
            <person name="Pollard D.A."/>
            <person name="Sackton T.B."/>
            <person name="Larracuente A.M."/>
            <person name="Singh N.D."/>
            <person name="Abad J.P."/>
            <person name="Abt D.N."/>
            <person name="Adryan B."/>
            <person name="Aguade M."/>
            <person name="Akashi H."/>
            <person name="Anderson W.W."/>
            <person name="Aquadro C.F."/>
            <person name="Ardell D.H."/>
            <person name="Arguello R."/>
            <person name="Artieri C.G."/>
            <person name="Barbash D.A."/>
            <person name="Barker D."/>
            <person name="Barsanti P."/>
            <person name="Batterham P."/>
            <person name="Batzoglou S."/>
            <person name="Begun D."/>
            <person name="Bhutkar A."/>
            <person name="Blanco E."/>
            <person name="Bosak S.A."/>
            <person name="Bradley R.K."/>
            <person name="Brand A.D."/>
            <person name="Brent M.R."/>
            <person name="Brooks A.N."/>
            <person name="Brown R.H."/>
            <person name="Butlin R.K."/>
            <person name="Caggese C."/>
            <person name="Calvi B.R."/>
            <person name="Bernardo de Carvalho A."/>
            <person name="Caspi A."/>
            <person name="Castrezana S."/>
            <person name="Celniker S.E."/>
            <person name="Chang J.L."/>
            <person name="Chapple C."/>
            <person name="Chatterji S."/>
            <person name="Chinwalla A."/>
            <person name="Civetta A."/>
            <person name="Clifton S.W."/>
            <person name="Comeron J.M."/>
            <person name="Costello J.C."/>
            <person name="Coyne J.A."/>
            <person name="Daub J."/>
            <person name="David R.G."/>
            <person name="Delcher A.L."/>
            <person name="Delehaunty K."/>
            <person name="Do C.B."/>
            <person name="Ebling H."/>
            <person name="Edwards K."/>
            <person name="Eickbush T."/>
            <person name="Evans J.D."/>
            <person name="Filipski A."/>
            <person name="Findeiss S."/>
            <person name="Freyhult E."/>
            <person name="Fulton L."/>
            <person name="Fulton R."/>
            <person name="Garcia A.C."/>
            <person name="Gardiner A."/>
            <person name="Garfield D.A."/>
            <person name="Garvin B.E."/>
            <person name="Gibson G."/>
            <person name="Gilbert D."/>
            <person name="Gnerre S."/>
            <person name="Godfrey J."/>
            <person name="Good R."/>
            <person name="Gotea V."/>
            <person name="Gravely B."/>
            <person name="Greenberg A.J."/>
            <person name="Griffiths-Jones S."/>
            <person name="Gross S."/>
            <person name="Guigo R."/>
            <person name="Gustafson E.A."/>
            <person name="Haerty W."/>
            <person name="Hahn M.W."/>
            <person name="Halligan D.L."/>
            <person name="Halpern A.L."/>
            <person name="Halter G.M."/>
            <person name="Han M.V."/>
            <person name="Heger A."/>
            <person name="Hillier L."/>
            <person name="Hinrichs A.S."/>
            <person name="Holmes I."/>
            <person name="Hoskins R.A."/>
            <person name="Hubisz M.J."/>
            <person name="Hultmark D."/>
            <person name="Huntley M.A."/>
            <person name="Jaffe D.B."/>
            <person name="Jagadeeshan S."/>
            <person name="Jeck W.R."/>
            <person name="Johnson J."/>
            <person name="Jones C.D."/>
            <person name="Jordan W.C."/>
            <person name="Karpen G.H."/>
            <person name="Kataoka E."/>
            <person name="Keightley P.D."/>
            <person name="Kheradpour P."/>
            <person name="Kirkness E.F."/>
            <person name="Koerich L.B."/>
            <person name="Kristiansen K."/>
            <person name="Kudrna D."/>
            <person name="Kulathinal R.J."/>
            <person name="Kumar S."/>
            <person name="Kwok R."/>
            <person name="Lander E."/>
            <person name="Langley C.H."/>
            <person name="Lapoint R."/>
            <person name="Lazzaro B.P."/>
            <person name="Lee S.J."/>
            <person name="Levesque L."/>
            <person name="Li R."/>
            <person name="Lin C.F."/>
            <person name="Lin M.F."/>
            <person name="Lindblad-Toh K."/>
            <person name="Llopart A."/>
            <person name="Long M."/>
            <person name="Low L."/>
            <person name="Lozovsky E."/>
            <person name="Lu J."/>
            <person name="Luo M."/>
            <person name="Machado C.A."/>
            <person name="Makalowski W."/>
            <person name="Marzo M."/>
            <person name="Matsuda M."/>
            <person name="Matzkin L."/>
            <person name="McAllister B."/>
            <person name="McBride C.S."/>
            <person name="McKernan B."/>
            <person name="McKernan K."/>
            <person name="Mendez-Lago M."/>
            <person name="Minx P."/>
            <person name="Mollenhauer M.U."/>
            <person name="Montooth K."/>
            <person name="Mount S.M."/>
            <person name="Mu X."/>
            <person name="Myers E."/>
            <person name="Negre B."/>
            <person name="Newfeld S."/>
            <person name="Nielsen R."/>
            <person name="Noor M.A."/>
            <person name="O'Grady P."/>
            <person name="Pachter L."/>
            <person name="Papaceit M."/>
            <person name="Parisi M.J."/>
            <person name="Parisi M."/>
            <person name="Parts L."/>
            <person name="Pedersen J.S."/>
            <person name="Pesole G."/>
            <person name="Phillippy A.M."/>
            <person name="Ponting C.P."/>
            <person name="Pop M."/>
            <person name="Porcelli D."/>
            <person name="Powell J.R."/>
            <person name="Prohaska S."/>
            <person name="Pruitt K."/>
            <person name="Puig M."/>
            <person name="Quesneville H."/>
            <person name="Ram K.R."/>
            <person name="Rand D."/>
            <person name="Rasmussen M.D."/>
            <person name="Reed L.K."/>
            <person name="Reenan R."/>
            <person name="Reily A."/>
            <person name="Remington K.A."/>
            <person name="Rieger T.T."/>
            <person name="Ritchie M.G."/>
            <person name="Robin C."/>
            <person name="Rogers Y.H."/>
            <person name="Rohde C."/>
            <person name="Rozas J."/>
            <person name="Rubenfield M.J."/>
            <person name="Ruiz A."/>
            <person name="Russo S."/>
            <person name="Salzberg S.L."/>
            <person name="Sanchez-Gracia A."/>
            <person name="Saranga D.J."/>
            <person name="Sato H."/>
            <person name="Schaeffer S.W."/>
            <person name="Schatz M.C."/>
            <person name="Schlenke T."/>
            <person name="Schwartz R."/>
            <person name="Segarra C."/>
            <person name="Singh R.S."/>
            <person name="Sirot L."/>
            <person name="Sirota M."/>
            <person name="Sisneros N.B."/>
            <person name="Smith C.D."/>
            <person name="Smith T.F."/>
            <person name="Spieth J."/>
            <person name="Stage D.E."/>
            <person name="Stark A."/>
            <person name="Stephan W."/>
            <person name="Strausberg R.L."/>
            <person name="Strempel S."/>
            <person name="Sturgill D."/>
            <person name="Sutton G."/>
            <person name="Sutton G.G."/>
            <person name="Tao W."/>
            <person name="Teichmann S."/>
            <person name="Tobari Y.N."/>
            <person name="Tomimura Y."/>
            <person name="Tsolas J.M."/>
            <person name="Valente V.L."/>
            <person name="Venter E."/>
            <person name="Venter J.C."/>
            <person name="Vicario S."/>
            <person name="Vieira F.G."/>
            <person name="Vilella A.J."/>
            <person name="Villasante A."/>
            <person name="Walenz B."/>
            <person name="Wang J."/>
            <person name="Wasserman M."/>
            <person name="Watts T."/>
            <person name="Wilson D."/>
            <person name="Wilson R.K."/>
            <person name="Wing R.A."/>
            <person name="Wolfner M.F."/>
            <person name="Wong A."/>
            <person name="Wong G.K."/>
            <person name="Wu C.I."/>
            <person name="Wu G."/>
            <person name="Yamamoto D."/>
            <person name="Yang H.P."/>
            <person name="Yang S.P."/>
            <person name="Yorke J.A."/>
            <person name="Yoshida K."/>
            <person name="Zdobnov E."/>
            <person name="Zhang P."/>
            <person name="Zhang Y."/>
            <person name="Zimin A.V."/>
            <person name="Baldwin J."/>
            <person name="Abdouelleil A."/>
            <person name="Abdulkadir J."/>
            <person name="Abebe A."/>
            <person name="Abera B."/>
            <person name="Abreu J."/>
            <person name="Acer S.C."/>
            <person name="Aftuck L."/>
            <person name="Alexander A."/>
            <person name="An P."/>
            <person name="Anderson E."/>
            <person name="Anderson S."/>
            <person name="Arachi H."/>
            <person name="Azer M."/>
            <person name="Bachantsang P."/>
            <person name="Barry A."/>
            <person name="Bayul T."/>
            <person name="Berlin A."/>
            <person name="Bessette D."/>
            <person name="Bloom T."/>
            <person name="Blye J."/>
            <person name="Boguslavskiy L."/>
            <person name="Bonnet C."/>
            <person name="Boukhgalter B."/>
            <person name="Bourzgui I."/>
            <person name="Brown A."/>
            <person name="Cahill P."/>
            <person name="Channer S."/>
            <person name="Cheshatsang Y."/>
            <person name="Chuda L."/>
            <person name="Citroen M."/>
            <person name="Collymore A."/>
            <person name="Cooke P."/>
            <person name="Costello M."/>
            <person name="D'Aco K."/>
            <person name="Daza R."/>
            <person name="De Haan G."/>
            <person name="DeGray S."/>
            <person name="DeMaso C."/>
            <person name="Dhargay N."/>
            <person name="Dooley K."/>
            <person name="Dooley E."/>
            <person name="Doricent M."/>
            <person name="Dorje P."/>
            <person name="Dorjee K."/>
            <person name="Dupes A."/>
            <person name="Elong R."/>
            <person name="Falk J."/>
            <person name="Farina A."/>
            <person name="Faro S."/>
            <person name="Ferguson D."/>
            <person name="Fisher S."/>
            <person name="Foley C.D."/>
            <person name="Franke A."/>
            <person name="Friedrich D."/>
            <person name="Gadbois L."/>
            <person name="Gearin G."/>
            <person name="Gearin C.R."/>
            <person name="Giannoukos G."/>
            <person name="Goode T."/>
            <person name="Graham J."/>
            <person name="Grandbois E."/>
            <person name="Grewal S."/>
            <person name="Gyaltsen K."/>
            <person name="Hafez N."/>
            <person name="Hagos B."/>
            <person name="Hall J."/>
            <person name="Henson C."/>
            <person name="Hollinger A."/>
            <person name="Honan T."/>
            <person name="Huard M.D."/>
            <person name="Hughes L."/>
            <person name="Hurhula B."/>
            <person name="Husby M.E."/>
            <person name="Kamat A."/>
            <person name="Kanga B."/>
            <person name="Kashin S."/>
            <person name="Khazanovich D."/>
            <person name="Kisner P."/>
            <person name="Lance K."/>
            <person name="Lara M."/>
            <person name="Lee W."/>
            <person name="Lennon N."/>
            <person name="Letendre F."/>
            <person name="LeVine R."/>
            <person name="Lipovsky A."/>
            <person name="Liu X."/>
            <person name="Liu J."/>
            <person name="Liu S."/>
            <person name="Lokyitsang T."/>
            <person name="Lokyitsang Y."/>
            <person name="Lubonja R."/>
            <person name="Lui A."/>
            <person name="MacDonald P."/>
            <person name="Magnisalis V."/>
            <person name="Maru K."/>
            <person name="Matthews C."/>
            <person name="McCusker W."/>
            <person name="McDonough S."/>
            <person name="Mehta T."/>
            <person name="Meldrim J."/>
            <person name="Meneus L."/>
            <person name="Mihai O."/>
            <person name="Mihalev A."/>
            <person name="Mihova T."/>
            <person name="Mittelman R."/>
            <person name="Mlenga V."/>
            <person name="Montmayeur A."/>
            <person name="Mulrain L."/>
            <person name="Navidi A."/>
            <person name="Naylor J."/>
            <person name="Negash T."/>
            <person name="Nguyen T."/>
            <person name="Nguyen N."/>
            <person name="Nicol R."/>
            <person name="Norbu C."/>
            <person name="Norbu N."/>
            <person name="Novod N."/>
            <person name="O'Neill B."/>
            <person name="Osman S."/>
            <person name="Markiewicz E."/>
            <person name="Oyono O.L."/>
            <person name="Patti C."/>
            <person name="Phunkhang P."/>
            <person name="Pierre F."/>
            <person name="Priest M."/>
            <person name="Raghuraman S."/>
            <person name="Rege F."/>
            <person name="Reyes R."/>
            <person name="Rise C."/>
            <person name="Rogov P."/>
            <person name="Ross K."/>
            <person name="Ryan E."/>
            <person name="Settipalli S."/>
            <person name="Shea T."/>
            <person name="Sherpa N."/>
            <person name="Shi L."/>
            <person name="Shih D."/>
            <person name="Sparrow T."/>
            <person name="Spaulding J."/>
            <person name="Stalker J."/>
            <person name="Stange-Thomann N."/>
            <person name="Stavropoulos S."/>
            <person name="Stone C."/>
            <person name="Strader C."/>
            <person name="Tesfaye S."/>
            <person name="Thomson T."/>
            <person name="Thoulutsang Y."/>
            <person name="Thoulutsang D."/>
            <person name="Topham K."/>
            <person name="Topping I."/>
            <person name="Tsamla T."/>
            <person name="Vassiliev H."/>
            <person name="Vo A."/>
            <person name="Wangchuk T."/>
            <person name="Wangdi T."/>
            <person name="Weiand M."/>
            <person name="Wilkinson J."/>
            <person name="Wilson A."/>
            <person name="Yadav S."/>
            <person name="Young G."/>
            <person name="Yu Q."/>
            <person name="Zembek L."/>
            <person name="Zhong D."/>
            <person name="Zimmer A."/>
            <person name="Zwirko Z."/>
            <person name="Jaffe D.B."/>
            <person name="Alvarez P."/>
            <person name="Brockman W."/>
            <person name="Butler J."/>
            <person name="Chin C."/>
            <person name="Gnerre S."/>
            <person name="Grabherr M."/>
            <person name="Kleber M."/>
            <person name="Mauceli E."/>
            <person name="MacCallum I."/>
        </authorList>
    </citation>
    <scope>NUCLEOTIDE SEQUENCE [LARGE SCALE GENOMIC DNA]</scope>
    <source>
        <strain evidence="3">MSH-3 / Tucson 14011-0111.49</strain>
    </source>
</reference>
<protein>
    <submittedName>
        <fullName evidence="2">GL21296</fullName>
    </submittedName>
</protein>
<gene>
    <name evidence="2" type="primary">Dper\GL21296</name>
    <name evidence="2" type="ORF">Dper_GL21296</name>
</gene>
<dbReference type="AlphaFoldDB" id="B4HC52"/>
<evidence type="ECO:0000313" key="2">
    <source>
        <dbReference type="EMBL" id="EDW40101.1"/>
    </source>
</evidence>